<dbReference type="EMBL" id="CP097218">
    <property type="protein sequence ID" value="UQN31447.1"/>
    <property type="molecule type" value="Genomic_DNA"/>
</dbReference>
<organism evidence="1 2">
    <name type="scientific">Brachybacterium kimchii</name>
    <dbReference type="NCBI Taxonomy" id="2942909"/>
    <lineage>
        <taxon>Bacteria</taxon>
        <taxon>Bacillati</taxon>
        <taxon>Actinomycetota</taxon>
        <taxon>Actinomycetes</taxon>
        <taxon>Micrococcales</taxon>
        <taxon>Dermabacteraceae</taxon>
        <taxon>Brachybacterium</taxon>
    </lineage>
</organism>
<sequence length="136" mass="14732">MAQTEPHLAEIALRVARGELALVPGSPRSGPNSRAEAQALLFDALGALPEKVQHRLFGEPSQRAMFLYYEEGPATVGVVLEPATAVHGPTLAAVERHVREVVAAERGVVHEDVRVFGTRVDRDVVLTALQDVVPRR</sequence>
<evidence type="ECO:0000313" key="1">
    <source>
        <dbReference type="EMBL" id="UQN31447.1"/>
    </source>
</evidence>
<proteinExistence type="predicted"/>
<name>A0ABY4NC74_9MICO</name>
<keyword evidence="2" id="KW-1185">Reference proteome</keyword>
<dbReference type="Proteomes" id="UP001055868">
    <property type="component" value="Chromosome"/>
</dbReference>
<protein>
    <submittedName>
        <fullName evidence="1">Uncharacterized protein</fullName>
    </submittedName>
</protein>
<accession>A0ABY4NC74</accession>
<reference evidence="1" key="1">
    <citation type="submission" date="2022-05" db="EMBL/GenBank/DDBJ databases">
        <title>Genomic analysis of Brachybacterium sp. CBA3104.</title>
        <authorList>
            <person name="Roh S.W."/>
            <person name="Kim Y.B."/>
            <person name="Kim Y."/>
        </authorList>
    </citation>
    <scope>NUCLEOTIDE SEQUENCE</scope>
    <source>
        <strain evidence="1">CBA3104</strain>
    </source>
</reference>
<dbReference type="RefSeq" id="WP_249480868.1">
    <property type="nucleotide sequence ID" value="NZ_CP097218.1"/>
</dbReference>
<gene>
    <name evidence="1" type="ORF">M4486_09270</name>
</gene>
<evidence type="ECO:0000313" key="2">
    <source>
        <dbReference type="Proteomes" id="UP001055868"/>
    </source>
</evidence>